<protein>
    <submittedName>
        <fullName evidence="2">CGNR zinc finger domain-containing protein</fullName>
    </submittedName>
</protein>
<comment type="caution">
    <text evidence="2">The sequence shown here is derived from an EMBL/GenBank/DDBJ whole genome shotgun (WGS) entry which is preliminary data.</text>
</comment>
<proteinExistence type="predicted"/>
<name>A0ABT4T029_9ACTN</name>
<dbReference type="InterPro" id="IPR010852">
    <property type="entry name" value="ABATE"/>
</dbReference>
<sequence>MRLRPLRTEPVGLDLVDTVWIDNATLVDQFDDLDGVRAWLADHDLPGGDDPERARDPLVQARDAMRALLERGEAAPLNAVLAHGARRPQLSGAEPYEVVVLDDPAWHAAWVAAADLARVLGERPERVRKCANPRCVLWFYDVSKNGGRRWCSMDVCGNRAKVGRFNQRQRVRS</sequence>
<dbReference type="RefSeq" id="WP_271277290.1">
    <property type="nucleotide sequence ID" value="NZ_BAABFD010000012.1"/>
</dbReference>
<dbReference type="Gene3D" id="1.10.3300.10">
    <property type="entry name" value="Jann2411-like domain"/>
    <property type="match status" value="1"/>
</dbReference>
<dbReference type="PANTHER" id="PTHR35525:SF3">
    <property type="entry name" value="BLL6575 PROTEIN"/>
    <property type="match status" value="1"/>
</dbReference>
<dbReference type="PANTHER" id="PTHR35525">
    <property type="entry name" value="BLL6575 PROTEIN"/>
    <property type="match status" value="1"/>
</dbReference>
<dbReference type="InterPro" id="IPR023286">
    <property type="entry name" value="ABATE_dom_sf"/>
</dbReference>
<dbReference type="EMBL" id="JAPNUD010000052">
    <property type="protein sequence ID" value="MDA0642849.1"/>
    <property type="molecule type" value="Genomic_DNA"/>
</dbReference>
<organism evidence="2 3">
    <name type="scientific">Nonomuraea ferruginea</name>
    <dbReference type="NCBI Taxonomy" id="46174"/>
    <lineage>
        <taxon>Bacteria</taxon>
        <taxon>Bacillati</taxon>
        <taxon>Actinomycetota</taxon>
        <taxon>Actinomycetes</taxon>
        <taxon>Streptosporangiales</taxon>
        <taxon>Streptosporangiaceae</taxon>
        <taxon>Nonomuraea</taxon>
    </lineage>
</organism>
<accession>A0ABT4T029</accession>
<dbReference type="Proteomes" id="UP001212498">
    <property type="component" value="Unassembled WGS sequence"/>
</dbReference>
<dbReference type="InterPro" id="IPR021005">
    <property type="entry name" value="Znf_CGNR"/>
</dbReference>
<gene>
    <name evidence="2" type="ORF">OUY24_19655</name>
</gene>
<dbReference type="Pfam" id="PF07336">
    <property type="entry name" value="ABATE"/>
    <property type="match status" value="1"/>
</dbReference>
<evidence type="ECO:0000259" key="1">
    <source>
        <dbReference type="Pfam" id="PF11706"/>
    </source>
</evidence>
<reference evidence="2 3" key="1">
    <citation type="submission" date="2022-11" db="EMBL/GenBank/DDBJ databases">
        <title>Nonomuraea corallina sp. nov., a new species of the genus Nonomuraea isolated from sea side sediment in Thai sea.</title>
        <authorList>
            <person name="Ngamcharungchit C."/>
            <person name="Matsumoto A."/>
            <person name="Suriyachadkun C."/>
            <person name="Panbangred W."/>
            <person name="Inahashi Y."/>
            <person name="Intra B."/>
        </authorList>
    </citation>
    <scope>NUCLEOTIDE SEQUENCE [LARGE SCALE GENOMIC DNA]</scope>
    <source>
        <strain evidence="2 3">DSM 43553</strain>
    </source>
</reference>
<evidence type="ECO:0000313" key="2">
    <source>
        <dbReference type="EMBL" id="MDA0642849.1"/>
    </source>
</evidence>
<evidence type="ECO:0000313" key="3">
    <source>
        <dbReference type="Proteomes" id="UP001212498"/>
    </source>
</evidence>
<dbReference type="SUPFAM" id="SSF160904">
    <property type="entry name" value="Jann2411-like"/>
    <property type="match status" value="1"/>
</dbReference>
<dbReference type="Pfam" id="PF11706">
    <property type="entry name" value="zf-CGNR"/>
    <property type="match status" value="1"/>
</dbReference>
<keyword evidence="3" id="KW-1185">Reference proteome</keyword>
<feature type="domain" description="Zinc finger CGNR" evidence="1">
    <location>
        <begin position="126"/>
        <end position="169"/>
    </location>
</feature>